<organism evidence="7 8">
    <name type="scientific">Acidocella aminolytica 101 = DSM 11237</name>
    <dbReference type="NCBI Taxonomy" id="1120923"/>
    <lineage>
        <taxon>Bacteria</taxon>
        <taxon>Pseudomonadati</taxon>
        <taxon>Pseudomonadota</taxon>
        <taxon>Alphaproteobacteria</taxon>
        <taxon>Acetobacterales</taxon>
        <taxon>Acidocellaceae</taxon>
        <taxon>Acidocella</taxon>
    </lineage>
</organism>
<name>A0A0D6PGD9_9PROT</name>
<feature type="transmembrane region" description="Helical" evidence="6">
    <location>
        <begin position="164"/>
        <end position="181"/>
    </location>
</feature>
<dbReference type="STRING" id="1120923.SAMN02746095_00874"/>
<feature type="transmembrane region" description="Helical" evidence="6">
    <location>
        <begin position="35"/>
        <end position="58"/>
    </location>
</feature>
<protein>
    <submittedName>
        <fullName evidence="7">Uncharacterized protein</fullName>
    </submittedName>
</protein>
<dbReference type="RefSeq" id="WP_048878334.1">
    <property type="nucleotide sequence ID" value="NZ_BANC01000034.1"/>
</dbReference>
<evidence type="ECO:0000313" key="8">
    <source>
        <dbReference type="Proteomes" id="UP000032668"/>
    </source>
</evidence>
<evidence type="ECO:0000256" key="6">
    <source>
        <dbReference type="RuleBase" id="RU004379"/>
    </source>
</evidence>
<comment type="subcellular location">
    <subcellularLocation>
        <location evidence="1">Membrane</location>
        <topology evidence="1">Multi-pass membrane protein</topology>
    </subcellularLocation>
</comment>
<evidence type="ECO:0000313" key="7">
    <source>
        <dbReference type="EMBL" id="GAN79909.1"/>
    </source>
</evidence>
<evidence type="ECO:0000256" key="1">
    <source>
        <dbReference type="ARBA" id="ARBA00004141"/>
    </source>
</evidence>
<keyword evidence="3 6" id="KW-0812">Transmembrane</keyword>
<sequence length="258" mass="28054">MAFNPNQSYRTVQAGYAAYGSAALDAGLRAYMLRVYNWMASGLVLTGLISFAIANTSLINLFYHQVAVAGGVALQPTILGYAAIFAPLVFVMVLSFGVNKLSTTAAQTLFWIFCATMGASIANIFLIYTSTSIAAVFFITAGMFAATSLYGYTTGRDLTSWGSFFFMGLIGIILASVVNIFLHSSAIAFAVSILGVFIFLGLTAYDTQRIKTDYIQFGSSYGVEMAGKRSVYDALQLYLNFINLFLFLLQLFGQRSQR</sequence>
<dbReference type="Pfam" id="PF01027">
    <property type="entry name" value="Bax1-I"/>
    <property type="match status" value="1"/>
</dbReference>
<evidence type="ECO:0000256" key="2">
    <source>
        <dbReference type="ARBA" id="ARBA00010350"/>
    </source>
</evidence>
<comment type="similarity">
    <text evidence="2 6">Belongs to the BI1 family.</text>
</comment>
<evidence type="ECO:0000256" key="4">
    <source>
        <dbReference type="ARBA" id="ARBA00022989"/>
    </source>
</evidence>
<dbReference type="CDD" id="cd10432">
    <property type="entry name" value="BI-1-like_bacterial"/>
    <property type="match status" value="1"/>
</dbReference>
<accession>A0A0D6PGD9</accession>
<gene>
    <name evidence="7" type="ORF">Aam_034_053</name>
</gene>
<dbReference type="OrthoDB" id="9793828at2"/>
<reference evidence="7 8" key="1">
    <citation type="submission" date="2012-11" db="EMBL/GenBank/DDBJ databases">
        <title>Whole genome sequence of Acidocella aminolytica 101 = DSM 11237.</title>
        <authorList>
            <person name="Azuma Y."/>
            <person name="Higashiura N."/>
            <person name="Hirakawa H."/>
            <person name="Matsushita K."/>
        </authorList>
    </citation>
    <scope>NUCLEOTIDE SEQUENCE [LARGE SCALE GENOMIC DNA]</scope>
    <source>
        <strain evidence="8">101 / DSM 11237</strain>
    </source>
</reference>
<dbReference type="Proteomes" id="UP000032668">
    <property type="component" value="Unassembled WGS sequence"/>
</dbReference>
<dbReference type="PANTHER" id="PTHR23291:SF50">
    <property type="entry name" value="PROTEIN LIFEGUARD 4"/>
    <property type="match status" value="1"/>
</dbReference>
<feature type="transmembrane region" description="Helical" evidence="6">
    <location>
        <begin position="134"/>
        <end position="152"/>
    </location>
</feature>
<dbReference type="AlphaFoldDB" id="A0A0D6PGD9"/>
<comment type="caution">
    <text evidence="7">The sequence shown here is derived from an EMBL/GenBank/DDBJ whole genome shotgun (WGS) entry which is preliminary data.</text>
</comment>
<feature type="transmembrane region" description="Helical" evidence="6">
    <location>
        <begin position="78"/>
        <end position="97"/>
    </location>
</feature>
<dbReference type="PANTHER" id="PTHR23291">
    <property type="entry name" value="BAX INHIBITOR-RELATED"/>
    <property type="match status" value="1"/>
</dbReference>
<keyword evidence="8" id="KW-1185">Reference proteome</keyword>
<feature type="transmembrane region" description="Helical" evidence="6">
    <location>
        <begin position="109"/>
        <end position="128"/>
    </location>
</feature>
<keyword evidence="4 6" id="KW-1133">Transmembrane helix</keyword>
<dbReference type="InterPro" id="IPR006214">
    <property type="entry name" value="Bax_inhibitor_1-related"/>
</dbReference>
<feature type="transmembrane region" description="Helical" evidence="6">
    <location>
        <begin position="235"/>
        <end position="253"/>
    </location>
</feature>
<dbReference type="EMBL" id="BANC01000034">
    <property type="protein sequence ID" value="GAN79909.1"/>
    <property type="molecule type" value="Genomic_DNA"/>
</dbReference>
<dbReference type="GO" id="GO:0005886">
    <property type="term" value="C:plasma membrane"/>
    <property type="evidence" value="ECO:0007669"/>
    <property type="project" value="TreeGrafter"/>
</dbReference>
<evidence type="ECO:0000256" key="3">
    <source>
        <dbReference type="ARBA" id="ARBA00022692"/>
    </source>
</evidence>
<evidence type="ECO:0000256" key="5">
    <source>
        <dbReference type="ARBA" id="ARBA00023136"/>
    </source>
</evidence>
<feature type="transmembrane region" description="Helical" evidence="6">
    <location>
        <begin position="187"/>
        <end position="205"/>
    </location>
</feature>
<proteinExistence type="inferred from homology"/>
<keyword evidence="5 6" id="KW-0472">Membrane</keyword>